<evidence type="ECO:0000259" key="1">
    <source>
        <dbReference type="Pfam" id="PF00005"/>
    </source>
</evidence>
<dbReference type="InterPro" id="IPR003439">
    <property type="entry name" value="ABC_transporter-like_ATP-bd"/>
</dbReference>
<comment type="caution">
    <text evidence="2">The sequence shown here is derived from an EMBL/GenBank/DDBJ whole genome shotgun (WGS) entry which is preliminary data.</text>
</comment>
<organism evidence="2">
    <name type="scientific">marine sediment metagenome</name>
    <dbReference type="NCBI Taxonomy" id="412755"/>
    <lineage>
        <taxon>unclassified sequences</taxon>
        <taxon>metagenomes</taxon>
        <taxon>ecological metagenomes</taxon>
    </lineage>
</organism>
<dbReference type="PANTHER" id="PTHR24220">
    <property type="entry name" value="IMPORT ATP-BINDING PROTEIN"/>
    <property type="match status" value="1"/>
</dbReference>
<gene>
    <name evidence="2" type="ORF">S01H1_24669</name>
</gene>
<sequence length="115" mass="12479">MNSDDYVVEAIELQKSYRVGKRLLPALHGIDISLASGDFVMLLGPSGAGKTTTLNLVGCLDRPTGGRLTLAGNQVYGNGTYLSESRLDALRREHVGFVFSDFYLLPTLTAMENVQ</sequence>
<protein>
    <recommendedName>
        <fullName evidence="1">ABC transporter domain-containing protein</fullName>
    </recommendedName>
</protein>
<dbReference type="GO" id="GO:0022857">
    <property type="term" value="F:transmembrane transporter activity"/>
    <property type="evidence" value="ECO:0007669"/>
    <property type="project" value="TreeGrafter"/>
</dbReference>
<evidence type="ECO:0000313" key="2">
    <source>
        <dbReference type="EMBL" id="GAF97378.1"/>
    </source>
</evidence>
<dbReference type="InterPro" id="IPR015854">
    <property type="entry name" value="ABC_transpr_LolD-like"/>
</dbReference>
<dbReference type="EMBL" id="BARS01014841">
    <property type="protein sequence ID" value="GAF97378.1"/>
    <property type="molecule type" value="Genomic_DNA"/>
</dbReference>
<dbReference type="Gene3D" id="3.40.50.300">
    <property type="entry name" value="P-loop containing nucleotide triphosphate hydrolases"/>
    <property type="match status" value="1"/>
</dbReference>
<name>X0TUV0_9ZZZZ</name>
<dbReference type="GO" id="GO:0005886">
    <property type="term" value="C:plasma membrane"/>
    <property type="evidence" value="ECO:0007669"/>
    <property type="project" value="TreeGrafter"/>
</dbReference>
<dbReference type="AlphaFoldDB" id="X0TUV0"/>
<accession>X0TUV0</accession>
<dbReference type="SUPFAM" id="SSF52540">
    <property type="entry name" value="P-loop containing nucleoside triphosphate hydrolases"/>
    <property type="match status" value="1"/>
</dbReference>
<dbReference type="GO" id="GO:0005524">
    <property type="term" value="F:ATP binding"/>
    <property type="evidence" value="ECO:0007669"/>
    <property type="project" value="InterPro"/>
</dbReference>
<dbReference type="InterPro" id="IPR027417">
    <property type="entry name" value="P-loop_NTPase"/>
</dbReference>
<dbReference type="PANTHER" id="PTHR24220:SF86">
    <property type="entry name" value="ABC TRANSPORTER ABCH.1"/>
    <property type="match status" value="1"/>
</dbReference>
<proteinExistence type="predicted"/>
<feature type="domain" description="ABC transporter" evidence="1">
    <location>
        <begin position="27"/>
        <end position="113"/>
    </location>
</feature>
<dbReference type="GO" id="GO:0016887">
    <property type="term" value="F:ATP hydrolysis activity"/>
    <property type="evidence" value="ECO:0007669"/>
    <property type="project" value="InterPro"/>
</dbReference>
<reference evidence="2" key="1">
    <citation type="journal article" date="2014" name="Front. Microbiol.">
        <title>High frequency of phylogenetically diverse reductive dehalogenase-homologous genes in deep subseafloor sedimentary metagenomes.</title>
        <authorList>
            <person name="Kawai M."/>
            <person name="Futagami T."/>
            <person name="Toyoda A."/>
            <person name="Takaki Y."/>
            <person name="Nishi S."/>
            <person name="Hori S."/>
            <person name="Arai W."/>
            <person name="Tsubouchi T."/>
            <person name="Morono Y."/>
            <person name="Uchiyama I."/>
            <person name="Ito T."/>
            <person name="Fujiyama A."/>
            <person name="Inagaki F."/>
            <person name="Takami H."/>
        </authorList>
    </citation>
    <scope>NUCLEOTIDE SEQUENCE</scope>
    <source>
        <strain evidence="2">Expedition CK06-06</strain>
    </source>
</reference>
<feature type="non-terminal residue" evidence="2">
    <location>
        <position position="115"/>
    </location>
</feature>
<dbReference type="Pfam" id="PF00005">
    <property type="entry name" value="ABC_tran"/>
    <property type="match status" value="1"/>
</dbReference>